<organism evidence="8 9">
    <name type="scientific">Cloacibacillus evryensis</name>
    <dbReference type="NCBI Taxonomy" id="508460"/>
    <lineage>
        <taxon>Bacteria</taxon>
        <taxon>Thermotogati</taxon>
        <taxon>Synergistota</taxon>
        <taxon>Synergistia</taxon>
        <taxon>Synergistales</taxon>
        <taxon>Synergistaceae</taxon>
        <taxon>Cloacibacillus</taxon>
    </lineage>
</organism>
<evidence type="ECO:0000313" key="9">
    <source>
        <dbReference type="Proteomes" id="UP001205919"/>
    </source>
</evidence>
<evidence type="ECO:0000256" key="4">
    <source>
        <dbReference type="ARBA" id="ARBA00023014"/>
    </source>
</evidence>
<dbReference type="GO" id="GO:0005829">
    <property type="term" value="C:cytosol"/>
    <property type="evidence" value="ECO:0007669"/>
    <property type="project" value="TreeGrafter"/>
</dbReference>
<keyword evidence="9" id="KW-1185">Reference proteome</keyword>
<reference evidence="8 9" key="1">
    <citation type="submission" date="2022-06" db="EMBL/GenBank/DDBJ databases">
        <title>Isolation of gut microbiota from human fecal samples.</title>
        <authorList>
            <person name="Pamer E.G."/>
            <person name="Barat B."/>
            <person name="Waligurski E."/>
            <person name="Medina S."/>
            <person name="Paddock L."/>
            <person name="Mostad J."/>
        </authorList>
    </citation>
    <scope>NUCLEOTIDE SEQUENCE [LARGE SCALE GENOMIC DNA]</scope>
    <source>
        <strain evidence="8 9">DFI.9.90</strain>
    </source>
</reference>
<evidence type="ECO:0000256" key="2">
    <source>
        <dbReference type="ARBA" id="ARBA00022723"/>
    </source>
</evidence>
<accession>A0AAW5KCF4</accession>
<dbReference type="InterPro" id="IPR037237">
    <property type="entry name" value="IlvD/EDD_N"/>
</dbReference>
<name>A0AAW5KCF4_9BACT</name>
<dbReference type="Pfam" id="PF24877">
    <property type="entry name" value="ILV_EDD_C"/>
    <property type="match status" value="1"/>
</dbReference>
<evidence type="ECO:0000256" key="5">
    <source>
        <dbReference type="ARBA" id="ARBA00023239"/>
    </source>
</evidence>
<dbReference type="PROSITE" id="PS00886">
    <property type="entry name" value="ILVD_EDD_1"/>
    <property type="match status" value="1"/>
</dbReference>
<dbReference type="InterPro" id="IPR042096">
    <property type="entry name" value="Dihydro-acid_dehy_C"/>
</dbReference>
<proteinExistence type="inferred from homology"/>
<evidence type="ECO:0000256" key="1">
    <source>
        <dbReference type="ARBA" id="ARBA00006486"/>
    </source>
</evidence>
<evidence type="ECO:0000313" key="8">
    <source>
        <dbReference type="EMBL" id="MCQ4815473.1"/>
    </source>
</evidence>
<comment type="caution">
    <text evidence="8">The sequence shown here is derived from an EMBL/GenBank/DDBJ whole genome shotgun (WGS) entry which is preliminary data.</text>
</comment>
<dbReference type="GO" id="GO:0016836">
    <property type="term" value="F:hydro-lyase activity"/>
    <property type="evidence" value="ECO:0007669"/>
    <property type="project" value="TreeGrafter"/>
</dbReference>
<dbReference type="Pfam" id="PF00920">
    <property type="entry name" value="ILVD_EDD_N"/>
    <property type="match status" value="1"/>
</dbReference>
<dbReference type="InterPro" id="IPR056740">
    <property type="entry name" value="ILV_EDD_C"/>
</dbReference>
<feature type="domain" description="Dihydroxy-acid/6-phosphogluconate dehydratase C-terminal" evidence="7">
    <location>
        <begin position="352"/>
        <end position="541"/>
    </location>
</feature>
<keyword evidence="2" id="KW-0479">Metal-binding</keyword>
<dbReference type="EMBL" id="JANFYT010000038">
    <property type="protein sequence ID" value="MCQ4815473.1"/>
    <property type="molecule type" value="Genomic_DNA"/>
</dbReference>
<comment type="similarity">
    <text evidence="1">Belongs to the IlvD/Edd family.</text>
</comment>
<dbReference type="GO" id="GO:0051536">
    <property type="term" value="F:iron-sulfur cluster binding"/>
    <property type="evidence" value="ECO:0007669"/>
    <property type="project" value="UniProtKB-KW"/>
</dbReference>
<dbReference type="Gene3D" id="3.50.30.80">
    <property type="entry name" value="IlvD/EDD C-terminal domain-like"/>
    <property type="match status" value="1"/>
</dbReference>
<dbReference type="PANTHER" id="PTHR43661">
    <property type="entry name" value="D-XYLONATE DEHYDRATASE"/>
    <property type="match status" value="1"/>
</dbReference>
<dbReference type="Proteomes" id="UP001205919">
    <property type="component" value="Unassembled WGS sequence"/>
</dbReference>
<evidence type="ECO:0000259" key="7">
    <source>
        <dbReference type="Pfam" id="PF24877"/>
    </source>
</evidence>
<protein>
    <submittedName>
        <fullName evidence="8">Dihydroxy-acid dehydratase</fullName>
    </submittedName>
</protein>
<keyword evidence="3" id="KW-0408">Iron</keyword>
<dbReference type="SUPFAM" id="SSF143975">
    <property type="entry name" value="IlvD/EDD N-terminal domain-like"/>
    <property type="match status" value="1"/>
</dbReference>
<dbReference type="GO" id="GO:0046872">
    <property type="term" value="F:metal ion binding"/>
    <property type="evidence" value="ECO:0007669"/>
    <property type="project" value="UniProtKB-KW"/>
</dbReference>
<evidence type="ECO:0000256" key="3">
    <source>
        <dbReference type="ARBA" id="ARBA00023004"/>
    </source>
</evidence>
<evidence type="ECO:0000259" key="6">
    <source>
        <dbReference type="Pfam" id="PF00920"/>
    </source>
</evidence>
<keyword evidence="4" id="KW-0411">Iron-sulfur</keyword>
<dbReference type="SUPFAM" id="SSF52016">
    <property type="entry name" value="LeuD/IlvD-like"/>
    <property type="match status" value="1"/>
</dbReference>
<feature type="domain" description="Dihydroxy-acid/6-phosphogluconate dehydratase N-terminal" evidence="6">
    <location>
        <begin position="29"/>
        <end position="342"/>
    </location>
</feature>
<dbReference type="InterPro" id="IPR020558">
    <property type="entry name" value="DiOHA_6PGluconate_deHydtase_CS"/>
</dbReference>
<dbReference type="InterPro" id="IPR000581">
    <property type="entry name" value="ILV_EDD_N"/>
</dbReference>
<dbReference type="RefSeq" id="WP_008709762.1">
    <property type="nucleotide sequence ID" value="NZ_CABKQM010000004.1"/>
</dbReference>
<keyword evidence="5" id="KW-0456">Lyase</keyword>
<sequence length="545" mass="58886">MIKADTNSQEAYYIGLMNAAGFRNKDIEKPLIGIVNSWNEVNPGHRPLRELAERVKEGVWAAGGTPAEFNVPAPCDGMAQIRGMNYVLPQRDLIAASIESMARAHGFDGLVFLCSCDKIVPGMLMAAALLDRPSVFLTAGAMVPYENRGKTYVTSDLKEAIGSHSNGTVTEDEFRDFKANICHSCGTCSMYGTANTMAVFAEAAGVCPFGSATELFCSSAKAKQARDMGERIVELVHEGKPFSYFMNRRSVENGIKHISATGGSTNAALHVLAIAKTLGIPLTLQDFDRIQKEVPVIAKFKPSSDFNMSDYHNAGGVPATMWAIRSHLDLDTPRITGGTLRDEIRPPFDASVICEEDNALLKNGTFAVLYGNLAPKGCVVKKSGVEASMFKHRGPAVVFESEEDVLKHLEGGQVKPGSVLVIRYEGPKGGPGMREMSIPAAMLVGMGLHKSVAMITDGRFSGATRGPCVGHISPEAWEGGPIAAVRNGDMVDIDLDEGTIQVELTDEEIRERLRSAARPDHKAEGMLRRYRECVSGSDEGALWLF</sequence>
<dbReference type="AlphaFoldDB" id="A0AAW5KCF4"/>
<dbReference type="PANTHER" id="PTHR43661:SF3">
    <property type="entry name" value="D-XYLONATE DEHYDRATASE YAGF-RELATED"/>
    <property type="match status" value="1"/>
</dbReference>
<dbReference type="FunFam" id="3.50.30.80:FF:000001">
    <property type="entry name" value="Dihydroxy-acid dehydratase"/>
    <property type="match status" value="1"/>
</dbReference>
<dbReference type="PROSITE" id="PS00887">
    <property type="entry name" value="ILVD_EDD_2"/>
    <property type="match status" value="1"/>
</dbReference>
<gene>
    <name evidence="8" type="ORF">NE630_13630</name>
</gene>